<dbReference type="EMBL" id="CAJVPQ010002864">
    <property type="protein sequence ID" value="CAG8610883.1"/>
    <property type="molecule type" value="Genomic_DNA"/>
</dbReference>
<feature type="region of interest" description="Disordered" evidence="1">
    <location>
        <begin position="1"/>
        <end position="30"/>
    </location>
</feature>
<dbReference type="Proteomes" id="UP000789570">
    <property type="component" value="Unassembled WGS sequence"/>
</dbReference>
<evidence type="ECO:0000313" key="3">
    <source>
        <dbReference type="Proteomes" id="UP000789570"/>
    </source>
</evidence>
<evidence type="ECO:0000313" key="2">
    <source>
        <dbReference type="EMBL" id="CAG8610883.1"/>
    </source>
</evidence>
<protein>
    <submittedName>
        <fullName evidence="2">15352_t:CDS:1</fullName>
    </submittedName>
</protein>
<comment type="caution">
    <text evidence="2">The sequence shown here is derived from an EMBL/GenBank/DDBJ whole genome shotgun (WGS) entry which is preliminary data.</text>
</comment>
<proteinExistence type="predicted"/>
<accession>A0A9N9CP91</accession>
<dbReference type="AlphaFoldDB" id="A0A9N9CP91"/>
<gene>
    <name evidence="2" type="ORF">FCALED_LOCUS9063</name>
</gene>
<reference evidence="2" key="1">
    <citation type="submission" date="2021-06" db="EMBL/GenBank/DDBJ databases">
        <authorList>
            <person name="Kallberg Y."/>
            <person name="Tangrot J."/>
            <person name="Rosling A."/>
        </authorList>
    </citation>
    <scope>NUCLEOTIDE SEQUENCE</scope>
    <source>
        <strain evidence="2">UK204</strain>
    </source>
</reference>
<sequence>MEPEPEPEEKGRDVENVDSPINSDLDDNEDDVPLEQFTALNMNDPKPEYSNTNSNYNNSMILLDADQLRFDYFSSSSYMAKKLLHIIKYEKKYAPKKTLQNRINEAGSDS</sequence>
<name>A0A9N9CP91_9GLOM</name>
<evidence type="ECO:0000256" key="1">
    <source>
        <dbReference type="SAM" id="MobiDB-lite"/>
    </source>
</evidence>
<organism evidence="2 3">
    <name type="scientific">Funneliformis caledonium</name>
    <dbReference type="NCBI Taxonomy" id="1117310"/>
    <lineage>
        <taxon>Eukaryota</taxon>
        <taxon>Fungi</taxon>
        <taxon>Fungi incertae sedis</taxon>
        <taxon>Mucoromycota</taxon>
        <taxon>Glomeromycotina</taxon>
        <taxon>Glomeromycetes</taxon>
        <taxon>Glomerales</taxon>
        <taxon>Glomeraceae</taxon>
        <taxon>Funneliformis</taxon>
    </lineage>
</organism>
<keyword evidence="3" id="KW-1185">Reference proteome</keyword>